<evidence type="ECO:0000313" key="2">
    <source>
        <dbReference type="EMBL" id="RQM15416.1"/>
    </source>
</evidence>
<evidence type="ECO:0000313" key="3">
    <source>
        <dbReference type="Proteomes" id="UP000282087"/>
    </source>
</evidence>
<name>A0A3M6V9S8_9STRA</name>
<comment type="caution">
    <text evidence="1">The sequence shown here is derived from an EMBL/GenBank/DDBJ whole genome shotgun (WGS) entry which is preliminary data.</text>
</comment>
<evidence type="ECO:0000313" key="4">
    <source>
        <dbReference type="Proteomes" id="UP000286097"/>
    </source>
</evidence>
<gene>
    <name evidence="2" type="ORF">DD237_004062</name>
    <name evidence="1" type="ORF">DD238_007387</name>
</gene>
<organism evidence="1 3">
    <name type="scientific">Peronospora effusa</name>
    <dbReference type="NCBI Taxonomy" id="542832"/>
    <lineage>
        <taxon>Eukaryota</taxon>
        <taxon>Sar</taxon>
        <taxon>Stramenopiles</taxon>
        <taxon>Oomycota</taxon>
        <taxon>Peronosporomycetes</taxon>
        <taxon>Peronosporales</taxon>
        <taxon>Peronosporaceae</taxon>
        <taxon>Peronospora</taxon>
    </lineage>
</organism>
<dbReference type="AlphaFoldDB" id="A0A3M6V9S8"/>
<dbReference type="EMBL" id="QLLG01000496">
    <property type="protein sequence ID" value="RMX62843.1"/>
    <property type="molecule type" value="Genomic_DNA"/>
</dbReference>
<dbReference type="Proteomes" id="UP000282087">
    <property type="component" value="Unassembled WGS sequence"/>
</dbReference>
<protein>
    <submittedName>
        <fullName evidence="1">Uncharacterized protein</fullName>
    </submittedName>
</protein>
<dbReference type="EMBL" id="QKXF01000157">
    <property type="protein sequence ID" value="RQM15416.1"/>
    <property type="molecule type" value="Genomic_DNA"/>
</dbReference>
<evidence type="ECO:0000313" key="1">
    <source>
        <dbReference type="EMBL" id="RMX62843.1"/>
    </source>
</evidence>
<keyword evidence="3" id="KW-1185">Reference proteome</keyword>
<dbReference type="OrthoDB" id="127705at2759"/>
<dbReference type="Proteomes" id="UP000286097">
    <property type="component" value="Unassembled WGS sequence"/>
</dbReference>
<accession>A0A3M6V9S8</accession>
<proteinExistence type="predicted"/>
<dbReference type="VEuPathDB" id="FungiDB:DD237_004062"/>
<sequence length="457" mass="53138">MTSKGLESMLGKNVREALKYLQLHKGIPSHDERYDACISYLKITPLTTLIAKLKVSKRHGEKSILKTKLEDALLQIWKDRNLRLREIIKPLELDKPADRKLYIRLVEMWVKYSKSVNSNMTFVLVFTRDNNTRMRILDGLNEIEGTKEVVKSVQDHLIRSWVREKRSAKNVFVKLKLFEEGHSDFDFDMWAKYVAHAFYMLRDRKLVITKLSGRYGDEGLLKMLDALEKKHVGQDIQGELKSALMTSWEDQNKSADDVFKLLKLDVIPEPNYSINVKRLSLWVKYMEENVPMPETRMTEVIGHYDLDVALMVYDGLRETRHIYAAKILQNSLVDRLQHLEGGFQDQVVQVFKILKLDNGLDKLLDKSNLDLFYRYADKYEPEWTKEASLITAARTVYGDIPLGKMLLAARENDATLKPFILELFKQWKKRHQELVNQLEGDPDADVIAFLLAFSRAG</sequence>
<reference evidence="3 4" key="1">
    <citation type="submission" date="2018-06" db="EMBL/GenBank/DDBJ databases">
        <title>Comparative genomics of downy mildews reveals potential adaptations to biotrophy.</title>
        <authorList>
            <person name="Fletcher K."/>
            <person name="Klosterman S.J."/>
            <person name="Derevnina L."/>
            <person name="Martin F."/>
            <person name="Koike S."/>
            <person name="Reyes Chin-Wo S."/>
            <person name="Mou B."/>
            <person name="Michelmore R."/>
        </authorList>
    </citation>
    <scope>NUCLEOTIDE SEQUENCE [LARGE SCALE GENOMIC DNA]</scope>
    <source>
        <strain evidence="2 4">R13</strain>
        <strain evidence="1 3">R14</strain>
    </source>
</reference>